<dbReference type="Pfam" id="PF07258">
    <property type="entry name" value="COMM_domain"/>
    <property type="match status" value="1"/>
</dbReference>
<reference evidence="3" key="1">
    <citation type="submission" date="2025-08" db="UniProtKB">
        <authorList>
            <consortium name="RefSeq"/>
        </authorList>
    </citation>
    <scope>IDENTIFICATION</scope>
    <source>
        <tissue evidence="3">Entire body</tissue>
    </source>
</reference>
<evidence type="ECO:0000313" key="2">
    <source>
        <dbReference type="Proteomes" id="UP000192223"/>
    </source>
</evidence>
<gene>
    <name evidence="3" type="primary">LOC112904042</name>
</gene>
<dbReference type="GeneID" id="112904042"/>
<organism evidence="2 3">
    <name type="scientific">Agrilus planipennis</name>
    <name type="common">Emerald ash borer</name>
    <name type="synonym">Agrilus marcopoli</name>
    <dbReference type="NCBI Taxonomy" id="224129"/>
    <lineage>
        <taxon>Eukaryota</taxon>
        <taxon>Metazoa</taxon>
        <taxon>Ecdysozoa</taxon>
        <taxon>Arthropoda</taxon>
        <taxon>Hexapoda</taxon>
        <taxon>Insecta</taxon>
        <taxon>Pterygota</taxon>
        <taxon>Neoptera</taxon>
        <taxon>Endopterygota</taxon>
        <taxon>Coleoptera</taxon>
        <taxon>Polyphaga</taxon>
        <taxon>Elateriformia</taxon>
        <taxon>Buprestoidea</taxon>
        <taxon>Buprestidae</taxon>
        <taxon>Agrilinae</taxon>
        <taxon>Agrilus</taxon>
    </lineage>
</organism>
<dbReference type="Proteomes" id="UP000192223">
    <property type="component" value="Unplaced"/>
</dbReference>
<proteinExistence type="predicted"/>
<name>A0A7F5QV96_AGRPL</name>
<sequence length="181" mass="21500">MESFFTKIENKDAFCKFIHECIDDLIGRRKIELKTYKGEIESSNEHFQKAVTIIQDLYSKTALSKTQKYELKVPNLKNEYQSCLQECYDIRKDEIEQCLFKKELSKCNQLFVENIDWKLKWIMGSSTLSTLNKPILQMQLHCLKRQSDITQPCIYFEMEVQQVEKLITALEKVQKKLIELK</sequence>
<dbReference type="InParanoid" id="A0A7F5QV96"/>
<accession>A0A7F5QV96</accession>
<evidence type="ECO:0000313" key="3">
    <source>
        <dbReference type="RefSeq" id="XP_025828971.1"/>
    </source>
</evidence>
<dbReference type="InterPro" id="IPR017920">
    <property type="entry name" value="COMM"/>
</dbReference>
<protein>
    <submittedName>
        <fullName evidence="3">Uncharacterized protein LOC112904042</fullName>
    </submittedName>
</protein>
<dbReference type="InterPro" id="IPR055184">
    <property type="entry name" value="COMMD8_HN"/>
</dbReference>
<dbReference type="Pfam" id="PF22838">
    <property type="entry name" value="COMMD8_HN"/>
    <property type="match status" value="1"/>
</dbReference>
<keyword evidence="2" id="KW-1185">Reference proteome</keyword>
<dbReference type="KEGG" id="apln:112904042"/>
<dbReference type="RefSeq" id="XP_025828971.1">
    <property type="nucleotide sequence ID" value="XM_025973186.1"/>
</dbReference>
<dbReference type="PROSITE" id="PS51269">
    <property type="entry name" value="COMM"/>
    <property type="match status" value="1"/>
</dbReference>
<feature type="domain" description="COMM" evidence="1">
    <location>
        <begin position="111"/>
        <end position="181"/>
    </location>
</feature>
<dbReference type="AlphaFoldDB" id="A0A7F5QV96"/>
<evidence type="ECO:0000259" key="1">
    <source>
        <dbReference type="PROSITE" id="PS51269"/>
    </source>
</evidence>
<dbReference type="OrthoDB" id="64318at2759"/>